<evidence type="ECO:0000313" key="3">
    <source>
        <dbReference type="Proteomes" id="UP000078340"/>
    </source>
</evidence>
<dbReference type="EMBL" id="LSBI01000001">
    <property type="protein sequence ID" value="OAQ95566.1"/>
    <property type="molecule type" value="Genomic_DNA"/>
</dbReference>
<reference evidence="2 3" key="1">
    <citation type="submission" date="2016-02" db="EMBL/GenBank/DDBJ databases">
        <title>Biosynthesis of antibiotic leucinostatins and their inhibition on Phytophthora in bio-control Purpureocillium lilacinum.</title>
        <authorList>
            <person name="Wang G."/>
            <person name="Liu Z."/>
            <person name="Lin R."/>
            <person name="Li E."/>
            <person name="Mao Z."/>
            <person name="Ling J."/>
            <person name="Yin W."/>
            <person name="Xie B."/>
        </authorList>
    </citation>
    <scope>NUCLEOTIDE SEQUENCE [LARGE SCALE GENOMIC DNA]</scope>
    <source>
        <strain evidence="2">PLFJ-1</strain>
    </source>
</reference>
<dbReference type="AlphaFoldDB" id="A0A179HYF2"/>
<organism evidence="2 3">
    <name type="scientific">Purpureocillium lilacinum</name>
    <name type="common">Paecilomyces lilacinus</name>
    <dbReference type="NCBI Taxonomy" id="33203"/>
    <lineage>
        <taxon>Eukaryota</taxon>
        <taxon>Fungi</taxon>
        <taxon>Dikarya</taxon>
        <taxon>Ascomycota</taxon>
        <taxon>Pezizomycotina</taxon>
        <taxon>Sordariomycetes</taxon>
        <taxon>Hypocreomycetidae</taxon>
        <taxon>Hypocreales</taxon>
        <taxon>Ophiocordycipitaceae</taxon>
        <taxon>Purpureocillium</taxon>
    </lineage>
</organism>
<evidence type="ECO:0000256" key="1">
    <source>
        <dbReference type="SAM" id="MobiDB-lite"/>
    </source>
</evidence>
<comment type="caution">
    <text evidence="2">The sequence shown here is derived from an EMBL/GenBank/DDBJ whole genome shotgun (WGS) entry which is preliminary data.</text>
</comment>
<name>A0A179HYF2_PURLI</name>
<proteinExistence type="predicted"/>
<accession>A0A179HYF2</accession>
<gene>
    <name evidence="2" type="ORF">VFPFJ_01676</name>
</gene>
<dbReference type="Proteomes" id="UP000078340">
    <property type="component" value="Unassembled WGS sequence"/>
</dbReference>
<evidence type="ECO:0000313" key="2">
    <source>
        <dbReference type="EMBL" id="OAQ95566.1"/>
    </source>
</evidence>
<sequence>MNTSKHRVMSGAADIRQPRTYMIVTSLVFGGHGTASPANIDPKAKGMGLPCFSWCHKSVSRSPQPWPVCRIDCSRQSPALRQRPHNRPRPRISVGPRQ</sequence>
<protein>
    <submittedName>
        <fullName evidence="2">Uncharacterized protein</fullName>
    </submittedName>
</protein>
<feature type="region of interest" description="Disordered" evidence="1">
    <location>
        <begin position="77"/>
        <end position="98"/>
    </location>
</feature>